<evidence type="ECO:0000256" key="7">
    <source>
        <dbReference type="ARBA" id="ARBA00023054"/>
    </source>
</evidence>
<evidence type="ECO:0000256" key="9">
    <source>
        <dbReference type="SAM" id="MobiDB-lite"/>
    </source>
</evidence>
<keyword evidence="5" id="KW-0653">Protein transport</keyword>
<reference evidence="12" key="1">
    <citation type="journal article" date="2022" name="DNA Res.">
        <title>Genome analysis of five recently described species of the CUG-Ser clade uncovers Candida theae as a new hybrid lineage with pathogenic potential in the Candida parapsilosis species complex.</title>
        <authorList>
            <person name="Mixao V."/>
            <person name="Del Olmo V."/>
            <person name="Hegedusova E."/>
            <person name="Saus E."/>
            <person name="Pryszcz L."/>
            <person name="Cillingova A."/>
            <person name="Nosek J."/>
            <person name="Gabaldon T."/>
        </authorList>
    </citation>
    <scope>NUCLEOTIDE SEQUENCE</scope>
    <source>
        <strain evidence="12">CBS 10844</strain>
    </source>
</reference>
<feature type="domain" description="Autophagy protein ATG17-like" evidence="10">
    <location>
        <begin position="116"/>
        <end position="456"/>
    </location>
</feature>
<proteinExistence type="inferred from homology"/>
<evidence type="ECO:0000256" key="1">
    <source>
        <dbReference type="ARBA" id="ARBA00004623"/>
    </source>
</evidence>
<dbReference type="Pfam" id="PF10377">
    <property type="entry name" value="ATG11"/>
    <property type="match status" value="1"/>
</dbReference>
<evidence type="ECO:0000256" key="2">
    <source>
        <dbReference type="ARBA" id="ARBA00009729"/>
    </source>
</evidence>
<feature type="domain" description="Autophagy-related protein 11 C-terminal" evidence="11">
    <location>
        <begin position="1027"/>
        <end position="1163"/>
    </location>
</feature>
<protein>
    <recommendedName>
        <fullName evidence="3">Autophagy-related protein 11</fullName>
    </recommendedName>
</protein>
<dbReference type="EMBL" id="JAHUZD010000041">
    <property type="protein sequence ID" value="KAI3405310.2"/>
    <property type="molecule type" value="Genomic_DNA"/>
</dbReference>
<keyword evidence="6" id="KW-0072">Autophagy</keyword>
<evidence type="ECO:0000256" key="6">
    <source>
        <dbReference type="ARBA" id="ARBA00023006"/>
    </source>
</evidence>
<dbReference type="GO" id="GO:0034045">
    <property type="term" value="C:phagophore assembly site membrane"/>
    <property type="evidence" value="ECO:0007669"/>
    <property type="project" value="UniProtKB-SubCell"/>
</dbReference>
<dbReference type="GO" id="GO:0061709">
    <property type="term" value="P:reticulophagy"/>
    <property type="evidence" value="ECO:0007669"/>
    <property type="project" value="TreeGrafter"/>
</dbReference>
<evidence type="ECO:0000259" key="10">
    <source>
        <dbReference type="Pfam" id="PF04108"/>
    </source>
</evidence>
<dbReference type="RefSeq" id="XP_049181055.1">
    <property type="nucleotide sequence ID" value="XM_049323051.1"/>
</dbReference>
<dbReference type="GO" id="GO:1990316">
    <property type="term" value="C:Atg1/ULK1 kinase complex"/>
    <property type="evidence" value="ECO:0007669"/>
    <property type="project" value="TreeGrafter"/>
</dbReference>
<keyword evidence="4" id="KW-0813">Transport</keyword>
<dbReference type="GO" id="GO:0034727">
    <property type="term" value="P:piecemeal microautophagy of the nucleus"/>
    <property type="evidence" value="ECO:0007669"/>
    <property type="project" value="TreeGrafter"/>
</dbReference>
<dbReference type="PANTHER" id="PTHR13222:SF1">
    <property type="entry name" value="RB1-INDUCIBLE COILED-COIL PROTEIN 1"/>
    <property type="match status" value="1"/>
</dbReference>
<evidence type="ECO:0000313" key="12">
    <source>
        <dbReference type="EMBL" id="KAI3405310.2"/>
    </source>
</evidence>
<accession>A0AAI9SZP4</accession>
<dbReference type="GO" id="GO:0015031">
    <property type="term" value="P:protein transport"/>
    <property type="evidence" value="ECO:0007669"/>
    <property type="project" value="UniProtKB-KW"/>
</dbReference>
<evidence type="ECO:0000256" key="4">
    <source>
        <dbReference type="ARBA" id="ARBA00022448"/>
    </source>
</evidence>
<evidence type="ECO:0000256" key="8">
    <source>
        <dbReference type="SAM" id="Coils"/>
    </source>
</evidence>
<dbReference type="GeneID" id="73379499"/>
<dbReference type="GO" id="GO:0000422">
    <property type="term" value="P:autophagy of mitochondrion"/>
    <property type="evidence" value="ECO:0007669"/>
    <property type="project" value="TreeGrafter"/>
</dbReference>
<comment type="subcellular location">
    <subcellularLocation>
        <location evidence="1">Preautophagosomal structure membrane</location>
        <topology evidence="1">Peripheral membrane protein</topology>
    </subcellularLocation>
</comment>
<dbReference type="Proteomes" id="UP001202479">
    <property type="component" value="Unassembled WGS sequence"/>
</dbReference>
<evidence type="ECO:0000313" key="13">
    <source>
        <dbReference type="Proteomes" id="UP001202479"/>
    </source>
</evidence>
<dbReference type="GO" id="GO:0000045">
    <property type="term" value="P:autophagosome assembly"/>
    <property type="evidence" value="ECO:0007669"/>
    <property type="project" value="InterPro"/>
</dbReference>
<comment type="caution">
    <text evidence="12">The sequence shown here is derived from an EMBL/GenBank/DDBJ whole genome shotgun (WGS) entry which is preliminary data.</text>
</comment>
<keyword evidence="7 8" id="KW-0175">Coiled coil</keyword>
<evidence type="ECO:0000259" key="11">
    <source>
        <dbReference type="Pfam" id="PF10377"/>
    </source>
</evidence>
<evidence type="ECO:0000256" key="5">
    <source>
        <dbReference type="ARBA" id="ARBA00022927"/>
    </source>
</evidence>
<dbReference type="InterPro" id="IPR019460">
    <property type="entry name" value="Atg11_C"/>
</dbReference>
<dbReference type="InterPro" id="IPR045326">
    <property type="entry name" value="ATG17-like_dom"/>
</dbReference>
<feature type="region of interest" description="Disordered" evidence="9">
    <location>
        <begin position="636"/>
        <end position="666"/>
    </location>
</feature>
<gene>
    <name evidence="12" type="ORF">KGF56_001882</name>
</gene>
<keyword evidence="13" id="KW-1185">Reference proteome</keyword>
<dbReference type="GO" id="GO:0019901">
    <property type="term" value="F:protein kinase binding"/>
    <property type="evidence" value="ECO:0007669"/>
    <property type="project" value="TreeGrafter"/>
</dbReference>
<dbReference type="Pfam" id="PF04108">
    <property type="entry name" value="ATG17_like"/>
    <property type="match status" value="1"/>
</dbReference>
<feature type="compositionally biased region" description="Polar residues" evidence="9">
    <location>
        <begin position="655"/>
        <end position="666"/>
    </location>
</feature>
<dbReference type="PANTHER" id="PTHR13222">
    <property type="entry name" value="RB1-INDUCIBLE COILED-COIL"/>
    <property type="match status" value="1"/>
</dbReference>
<feature type="coiled-coil region" evidence="8">
    <location>
        <begin position="675"/>
        <end position="847"/>
    </location>
</feature>
<evidence type="ECO:0000256" key="3">
    <source>
        <dbReference type="ARBA" id="ARBA00013804"/>
    </source>
</evidence>
<dbReference type="InterPro" id="IPR040040">
    <property type="entry name" value="ATG11"/>
</dbReference>
<dbReference type="GO" id="GO:0060090">
    <property type="term" value="F:molecular adaptor activity"/>
    <property type="evidence" value="ECO:0007669"/>
    <property type="project" value="TreeGrafter"/>
</dbReference>
<comment type="similarity">
    <text evidence="2">Belongs to the ATG11 family.</text>
</comment>
<dbReference type="GO" id="GO:0034517">
    <property type="term" value="P:ribophagy"/>
    <property type="evidence" value="ECO:0007669"/>
    <property type="project" value="TreeGrafter"/>
</dbReference>
<organism evidence="12 13">
    <name type="scientific">Candida oxycetoniae</name>
    <dbReference type="NCBI Taxonomy" id="497107"/>
    <lineage>
        <taxon>Eukaryota</taxon>
        <taxon>Fungi</taxon>
        <taxon>Dikarya</taxon>
        <taxon>Ascomycota</taxon>
        <taxon>Saccharomycotina</taxon>
        <taxon>Pichiomycetes</taxon>
        <taxon>Debaryomycetaceae</taxon>
        <taxon>Candida/Lodderomyces clade</taxon>
        <taxon>Candida</taxon>
    </lineage>
</organism>
<sequence length="1166" mass="134841">MSNISYLTAYNAHSGVSIKIPKPIRFHTLNEFKEYLLQTFAMESIDNIFLLSSFGIKVNFNLINETMDVFVFDKRLFVKNVDQSLLEFYFTKKEYEKLQEPKISPLVENHAFNKQSMQSLMRVYHGWARALLQDCMILEKLCQQLVKQINTIFQSLNTILQFASNFTDDIEKNFNHHYNYIKLLNYKTLHKTWSKNYKLLDQFPVVKIKQSRIKLIELLDHEALINASEYVTKYLPLISQKFNELQKDAGEVNEDRGRIDNLIERWRNESIQKFKDINAKELIHHIQLQVQLANGANDSNDITSLEQSYNFHKSKVSIELRNEAKKLYSYFISLKGFRENLIKQGPQVYYIIASIQMKMVSYRTRLRNMVEDQTSEHTDKDVNFKTISNVKKYEDMLSLTIDLPLLFGLSMIERRRQYEWNDFFTKGVVNNVSEQLATIIDHEKAFRSTWEKRFGALSKHISKGEMISQLPHVDISLVGNNNNNNNDSSSFGSIPILQKVQIEREDILSYISLLESSSSVSKTFPELLQKNFQDMRASTNSMKRITKIISSLGNLTSVNGNGNKSKSSVSEENLSELDVDMNIVRGLKLRISKLESLLHQQQYKNITNWPVMRTNSYSDNRMSMIIDAKQFSASDMKTDPTKLLQRRTSSKESNSRGSNQSQVLDSSSIDKHLDNIKLKRKNSDLKLKYETLTKEVEGKDETIAQLKQHVEKLKADHSKEVEVLKAQAGNEAEKLRLYKLEAKLDAKKVESLEKELRIKDETITSLNERLIKDNKNSAKDIIQSNETISLLRNELADATRMKNDLLSNMSSKESEFAQERKNLNEEAAILKLKLEEVSEDYENLMELTQVKQKKHDTLINDLNNVVINLMNVIKRMAIQYFGNFRDICYILESMGLLLVKEDELYKIRRVKGLKSRKTHGDEDVSVLCLDIIPNSKVIEEMEVKMCWVEEIPPALEVSNPDSYSSGNESELVVDKYKEQADKLLAVFTKLFGVDSSSKFGAFMKSISFSENVQLVDESSTNTQFFVNAILKRFKDVEGFAKRLSKDIKVKEQECKRLSSRLKNKISVNNFQENDLLLFLPTKVDRGSYVPDEKSLQPWAAFNVGSPHYFLQNIENHQLVGREWLIGRVKKISEYKVTEAEFESVAANPFRLSVGVVWFLVEAVEEK</sequence>
<dbReference type="AlphaFoldDB" id="A0AAI9SZP4"/>
<name>A0AAI9SZP4_9ASCO</name>